<proteinExistence type="predicted"/>
<reference evidence="1 2" key="1">
    <citation type="submission" date="2017-06" db="EMBL/GenBank/DDBJ databases">
        <title>Draft genome of Pseudomonas nitroreducens DF05.</title>
        <authorList>
            <person name="Iyer R."/>
        </authorList>
    </citation>
    <scope>NUCLEOTIDE SEQUENCE [LARGE SCALE GENOMIC DNA]</scope>
    <source>
        <strain evidence="1 2">DF05</strain>
    </source>
</reference>
<dbReference type="eggNOG" id="ENOG5034AR3">
    <property type="taxonomic scope" value="Bacteria"/>
</dbReference>
<sequence>MENSIIPISLRSSAWEYVTGSSGGVSFMFLAGGGGQLVLKNPQGQEDKFSFGGVGVGAGFGARLPKIGKVNLNVRGKSVGATGAAESFPSTGQVYVSDALRDRDLSHDDITGACAYIELAGGLGLGYSGTAVLFGLDAKLLALSMAMATMPASQVWGGFNVQRQLLQSARGALFMRGVTAGLQAGGGAAVYIGGLF</sequence>
<name>A0A246F9R8_PSENT</name>
<dbReference type="RefSeq" id="WP_017518681.1">
    <property type="nucleotide sequence ID" value="NZ_CP189774.1"/>
</dbReference>
<organism evidence="1 2">
    <name type="scientific">Pseudomonas nitroreducens</name>
    <dbReference type="NCBI Taxonomy" id="46680"/>
    <lineage>
        <taxon>Bacteria</taxon>
        <taxon>Pseudomonadati</taxon>
        <taxon>Pseudomonadota</taxon>
        <taxon>Gammaproteobacteria</taxon>
        <taxon>Pseudomonadales</taxon>
        <taxon>Pseudomonadaceae</taxon>
        <taxon>Pseudomonas</taxon>
    </lineage>
</organism>
<gene>
    <name evidence="1" type="ORF">CEG18_09450</name>
</gene>
<evidence type="ECO:0000313" key="2">
    <source>
        <dbReference type="Proteomes" id="UP000198145"/>
    </source>
</evidence>
<dbReference type="AlphaFoldDB" id="A0A246F9R8"/>
<protein>
    <submittedName>
        <fullName evidence="1">Uncharacterized protein</fullName>
    </submittedName>
</protein>
<comment type="caution">
    <text evidence="1">The sequence shown here is derived from an EMBL/GenBank/DDBJ whole genome shotgun (WGS) entry which is preliminary data.</text>
</comment>
<accession>A0A246F9R8</accession>
<evidence type="ECO:0000313" key="1">
    <source>
        <dbReference type="EMBL" id="OWP51088.1"/>
    </source>
</evidence>
<dbReference type="Proteomes" id="UP000198145">
    <property type="component" value="Unassembled WGS sequence"/>
</dbReference>
<dbReference type="EMBL" id="NJBA01000003">
    <property type="protein sequence ID" value="OWP51088.1"/>
    <property type="molecule type" value="Genomic_DNA"/>
</dbReference>